<dbReference type="Pfam" id="PF12096">
    <property type="entry name" value="DUF3572"/>
    <property type="match status" value="1"/>
</dbReference>
<comment type="caution">
    <text evidence="1">The sequence shown here is derived from an EMBL/GenBank/DDBJ whole genome shotgun (WGS) entry which is preliminary data.</text>
</comment>
<organism evidence="1 2">
    <name type="scientific">Rhizobium quercicola</name>
    <dbReference type="NCBI Taxonomy" id="2901226"/>
    <lineage>
        <taxon>Bacteria</taxon>
        <taxon>Pseudomonadati</taxon>
        <taxon>Pseudomonadota</taxon>
        <taxon>Alphaproteobacteria</taxon>
        <taxon>Hyphomicrobiales</taxon>
        <taxon>Rhizobiaceae</taxon>
        <taxon>Rhizobium/Agrobacterium group</taxon>
        <taxon>Rhizobium</taxon>
    </lineage>
</organism>
<evidence type="ECO:0000313" key="1">
    <source>
        <dbReference type="EMBL" id="MCD7108803.1"/>
    </source>
</evidence>
<accession>A0A9X1NQZ6</accession>
<sequence length="91" mass="9377">MTTADETAIAVLGWLAGEPELLGRFLALTGTDPTALRGAVGDPGFMAGLLDFVMDHEPTLLQFCEATGTKPETVARAHAALSGFRGDTGSA</sequence>
<dbReference type="RefSeq" id="WP_113150414.1">
    <property type="nucleotide sequence ID" value="NZ_JAJOZR010000004.1"/>
</dbReference>
<protein>
    <submittedName>
        <fullName evidence="1">DUF3572 domain-containing protein</fullName>
    </submittedName>
</protein>
<gene>
    <name evidence="1" type="ORF">LRX75_07075</name>
</gene>
<reference evidence="1" key="1">
    <citation type="submission" date="2021-12" db="EMBL/GenBank/DDBJ databases">
        <authorList>
            <person name="Li Y."/>
        </authorList>
    </citation>
    <scope>NUCLEOTIDE SEQUENCE</scope>
    <source>
        <strain evidence="1">DKSPLA3</strain>
    </source>
</reference>
<dbReference type="InterPro" id="IPR021955">
    <property type="entry name" value="DUF3572"/>
</dbReference>
<name>A0A9X1NQZ6_9HYPH</name>
<dbReference type="EMBL" id="JAJOZR010000004">
    <property type="protein sequence ID" value="MCD7108803.1"/>
    <property type="molecule type" value="Genomic_DNA"/>
</dbReference>
<proteinExistence type="predicted"/>
<evidence type="ECO:0000313" key="2">
    <source>
        <dbReference type="Proteomes" id="UP001139089"/>
    </source>
</evidence>
<dbReference type="AlphaFoldDB" id="A0A9X1NQZ6"/>
<dbReference type="Proteomes" id="UP001139089">
    <property type="component" value="Unassembled WGS sequence"/>
</dbReference>
<keyword evidence="2" id="KW-1185">Reference proteome</keyword>